<gene>
    <name evidence="2" type="ordered locus">Meso_2058</name>
</gene>
<dbReference type="InterPro" id="IPR004360">
    <property type="entry name" value="Glyas_Fos-R_dOase_dom"/>
</dbReference>
<dbReference type="AlphaFoldDB" id="Q11GM4"/>
<dbReference type="Gene3D" id="3.10.180.10">
    <property type="entry name" value="2,3-Dihydroxybiphenyl 1,2-Dioxygenase, domain 1"/>
    <property type="match status" value="2"/>
</dbReference>
<protein>
    <submittedName>
        <fullName evidence="2">Glyoxalase/bleomycin resistance protein/dioxygenase</fullName>
    </submittedName>
</protein>
<proteinExistence type="predicted"/>
<feature type="domain" description="VOC" evidence="1">
    <location>
        <begin position="6"/>
        <end position="124"/>
    </location>
</feature>
<evidence type="ECO:0000313" key="2">
    <source>
        <dbReference type="EMBL" id="ABG63451.1"/>
    </source>
</evidence>
<dbReference type="InterPro" id="IPR037523">
    <property type="entry name" value="VOC_core"/>
</dbReference>
<dbReference type="STRING" id="266779.Meso_2058"/>
<reference evidence="2" key="1">
    <citation type="submission" date="2006-06" db="EMBL/GenBank/DDBJ databases">
        <title>Complete sequence of chromosome of Chelativorans sp. BNC1.</title>
        <authorList>
            <consortium name="US DOE Joint Genome Institute"/>
            <person name="Copeland A."/>
            <person name="Lucas S."/>
            <person name="Lapidus A."/>
            <person name="Barry K."/>
            <person name="Detter J.C."/>
            <person name="Glavina del Rio T."/>
            <person name="Hammon N."/>
            <person name="Israni S."/>
            <person name="Dalin E."/>
            <person name="Tice H."/>
            <person name="Pitluck S."/>
            <person name="Chertkov O."/>
            <person name="Brettin T."/>
            <person name="Bruce D."/>
            <person name="Han C."/>
            <person name="Tapia R."/>
            <person name="Gilna P."/>
            <person name="Schmutz J."/>
            <person name="Larimer F."/>
            <person name="Land M."/>
            <person name="Hauser L."/>
            <person name="Kyrpides N."/>
            <person name="Mikhailova N."/>
            <person name="Richardson P."/>
        </authorList>
    </citation>
    <scope>NUCLEOTIDE SEQUENCE</scope>
    <source>
        <strain evidence="2">BNC1</strain>
    </source>
</reference>
<accession>Q11GM4</accession>
<organism evidence="2">
    <name type="scientific">Chelativorans sp. (strain BNC1)</name>
    <dbReference type="NCBI Taxonomy" id="266779"/>
    <lineage>
        <taxon>Bacteria</taxon>
        <taxon>Pseudomonadati</taxon>
        <taxon>Pseudomonadota</taxon>
        <taxon>Alphaproteobacteria</taxon>
        <taxon>Hyphomicrobiales</taxon>
        <taxon>Phyllobacteriaceae</taxon>
        <taxon>Chelativorans</taxon>
    </lineage>
</organism>
<dbReference type="EMBL" id="CP000390">
    <property type="protein sequence ID" value="ABG63451.1"/>
    <property type="molecule type" value="Genomic_DNA"/>
</dbReference>
<dbReference type="InterPro" id="IPR052164">
    <property type="entry name" value="Anthracycline_SecMetBiosynth"/>
</dbReference>
<feature type="domain" description="VOC" evidence="1">
    <location>
        <begin position="136"/>
        <end position="254"/>
    </location>
</feature>
<dbReference type="CDD" id="cd07247">
    <property type="entry name" value="SgaA_N_like"/>
    <property type="match status" value="2"/>
</dbReference>
<dbReference type="KEGG" id="mes:Meso_2058"/>
<dbReference type="PROSITE" id="PS51819">
    <property type="entry name" value="VOC"/>
    <property type="match status" value="2"/>
</dbReference>
<dbReference type="PANTHER" id="PTHR33993:SF14">
    <property type="entry name" value="GB|AAF24581.1"/>
    <property type="match status" value="1"/>
</dbReference>
<evidence type="ECO:0000259" key="1">
    <source>
        <dbReference type="PROSITE" id="PS51819"/>
    </source>
</evidence>
<keyword evidence="2" id="KW-0560">Oxidoreductase</keyword>
<dbReference type="SUPFAM" id="SSF54593">
    <property type="entry name" value="Glyoxalase/Bleomycin resistance protein/Dihydroxybiphenyl dioxygenase"/>
    <property type="match status" value="2"/>
</dbReference>
<dbReference type="HOGENOM" id="CLU_069623_3_0_5"/>
<dbReference type="InterPro" id="IPR029068">
    <property type="entry name" value="Glyas_Bleomycin-R_OHBP_Dase"/>
</dbReference>
<dbReference type="PANTHER" id="PTHR33993">
    <property type="entry name" value="GLYOXALASE-RELATED"/>
    <property type="match status" value="1"/>
</dbReference>
<name>Q11GM4_CHESB</name>
<dbReference type="Pfam" id="PF00903">
    <property type="entry name" value="Glyoxalase"/>
    <property type="match status" value="2"/>
</dbReference>
<keyword evidence="2" id="KW-0223">Dioxygenase</keyword>
<dbReference type="GO" id="GO:0051213">
    <property type="term" value="F:dioxygenase activity"/>
    <property type="evidence" value="ECO:0007669"/>
    <property type="project" value="UniProtKB-KW"/>
</dbReference>
<dbReference type="eggNOG" id="COG3324">
    <property type="taxonomic scope" value="Bacteria"/>
</dbReference>
<sequence length="256" mass="27955">MPAPKSFFWYELMTTDVKAAEAFYTTVVGWQASQWQAPGSPPYIIMNAGERGIGGIMEMPDEVRSSGSPPMWLGYIYTDNADAATDGVKNAGGTVHREPADIPEVGRFSVVADPQGVIFMLLQPMGPDQPPVPAGTPGHVGWHELYTSDWRKAFEFYSSQFGWTKADAMDMGPMGTYQLFAAGGDPIGGMMNKHAQIPFPFWQFYFNVEAIEDAARRVKASGGQILMDPMEVPGGSWILQCMDPQGAAFALTAPKR</sequence>
<dbReference type="OrthoDB" id="9793039at2"/>